<feature type="region of interest" description="Disordered" evidence="1">
    <location>
        <begin position="861"/>
        <end position="889"/>
    </location>
</feature>
<evidence type="ECO:0000256" key="1">
    <source>
        <dbReference type="SAM" id="MobiDB-lite"/>
    </source>
</evidence>
<protein>
    <submittedName>
        <fullName evidence="3">Rhotekin</fullName>
    </submittedName>
</protein>
<dbReference type="AlphaFoldDB" id="A0A0X3P2Q2"/>
<dbReference type="GO" id="GO:0000281">
    <property type="term" value="P:mitotic cytokinesis"/>
    <property type="evidence" value="ECO:0007669"/>
    <property type="project" value="TreeGrafter"/>
</dbReference>
<reference evidence="3" key="1">
    <citation type="submission" date="2016-01" db="EMBL/GenBank/DDBJ databases">
        <title>Reference transcriptome for the parasite Schistocephalus solidus: insights into the molecular evolution of parasitism.</title>
        <authorList>
            <person name="Hebert F.O."/>
            <person name="Grambauer S."/>
            <person name="Barber I."/>
            <person name="Landry C.R."/>
            <person name="Aubin-Horth N."/>
        </authorList>
    </citation>
    <scope>NUCLEOTIDE SEQUENCE</scope>
</reference>
<dbReference type="GO" id="GO:0000915">
    <property type="term" value="P:actomyosin contractile ring assembly"/>
    <property type="evidence" value="ECO:0007669"/>
    <property type="project" value="TreeGrafter"/>
</dbReference>
<feature type="compositionally biased region" description="Polar residues" evidence="1">
    <location>
        <begin position="943"/>
        <end position="954"/>
    </location>
</feature>
<feature type="compositionally biased region" description="Low complexity" evidence="1">
    <location>
        <begin position="543"/>
        <end position="558"/>
    </location>
</feature>
<feature type="compositionally biased region" description="Low complexity" evidence="1">
    <location>
        <begin position="318"/>
        <end position="332"/>
    </location>
</feature>
<evidence type="ECO:0000259" key="2">
    <source>
        <dbReference type="Pfam" id="PF08174"/>
    </source>
</evidence>
<feature type="region of interest" description="Disordered" evidence="1">
    <location>
        <begin position="312"/>
        <end position="335"/>
    </location>
</feature>
<dbReference type="PANTHER" id="PTHR21538:SF24">
    <property type="entry name" value="PH DOMAIN-CONTAINING PROTEIN"/>
    <property type="match status" value="1"/>
</dbReference>
<dbReference type="InterPro" id="IPR051364">
    <property type="entry name" value="Cytokinesis/Rho-signaling"/>
</dbReference>
<accession>A0A0X3P2Q2</accession>
<organism evidence="3">
    <name type="scientific">Schistocephalus solidus</name>
    <name type="common">Tapeworm</name>
    <dbReference type="NCBI Taxonomy" id="70667"/>
    <lineage>
        <taxon>Eukaryota</taxon>
        <taxon>Metazoa</taxon>
        <taxon>Spiralia</taxon>
        <taxon>Lophotrochozoa</taxon>
        <taxon>Platyhelminthes</taxon>
        <taxon>Cestoda</taxon>
        <taxon>Eucestoda</taxon>
        <taxon>Diphyllobothriidea</taxon>
        <taxon>Diphyllobothriidae</taxon>
        <taxon>Schistocephalus</taxon>
    </lineage>
</organism>
<feature type="region of interest" description="Disordered" evidence="1">
    <location>
        <begin position="495"/>
        <end position="574"/>
    </location>
</feature>
<feature type="domain" description="Anillin homology" evidence="2">
    <location>
        <begin position="95"/>
        <end position="279"/>
    </location>
</feature>
<name>A0A0X3P2Q2_SCHSO</name>
<evidence type="ECO:0000313" key="3">
    <source>
        <dbReference type="EMBL" id="JAP46169.1"/>
    </source>
</evidence>
<dbReference type="InterPro" id="IPR012966">
    <property type="entry name" value="AHD"/>
</dbReference>
<proteinExistence type="predicted"/>
<feature type="region of interest" description="Disordered" evidence="1">
    <location>
        <begin position="911"/>
        <end position="958"/>
    </location>
</feature>
<feature type="compositionally biased region" description="Basic and acidic residues" evidence="1">
    <location>
        <begin position="495"/>
        <end position="508"/>
    </location>
</feature>
<dbReference type="GO" id="GO:0031106">
    <property type="term" value="P:septin ring organization"/>
    <property type="evidence" value="ECO:0007669"/>
    <property type="project" value="TreeGrafter"/>
</dbReference>
<dbReference type="Pfam" id="PF08174">
    <property type="entry name" value="Anillin"/>
    <property type="match status" value="1"/>
</dbReference>
<gene>
    <name evidence="3" type="primary">RTKN</name>
    <name evidence="3" type="ORF">TR157473</name>
</gene>
<dbReference type="GO" id="GO:0005826">
    <property type="term" value="C:actomyosin contractile ring"/>
    <property type="evidence" value="ECO:0007669"/>
    <property type="project" value="TreeGrafter"/>
</dbReference>
<sequence length="1115" mass="120529">MATLMRQTTMSKDPQLEQDIERNLRLRDGAKRILSIAGNSIQRLDAEKTMLVSNARLVVSLRQLQQEKVLEANAAVSGCELSSSLPSSNPSRVGRAKLCLSDIRIPLLWRDNNVLMANSTMTLNKLCDFNVLPSTAAGSLRPLSMSSDSSELSPDSYAAFCIVKVGNQIEETRLLCDIVPGTADLEFDDVLNFEDVMAGFHCIIELYAYPRASSKTSFLRRKSSLDYASSWRHTTLFDSLSPIDIKDTMSSADVSIMGTASTSTCFALVARYVARLNDVSDTISAHTLDTASCLSHTMAFVTDQHSQAALRRDSTLKASSSSATTGSQSSQSPVTHFDESCEIPLFGPICFRLAAQPYSLEKPLHRGLLWIRALNVAPEQEAARLYDCQLKGQCLFARLIRPTERSTTVKTPDISHVTDHRKQASESGRFAAVKSPAKVRLRVPSRWDLILKIDSDTELLDEAPKPRLVLLSTYSLTPSEVNLLAETSLPLKTYPAEETKVREGKDVGSKSQGHKRVSSDGLVLQAPTASGGDGPETVPVEEQSNQDSVSSASIDSVSEMPPVISQGSPESGACDTACAIESEHDSTNHQSGSERGYTANSDLTQVKGEKHDANSSPNPVSSACADTVSPIGHEFVAKMESSDREVTVGSNCVADLLSHEVTSNGVPKITGESKTHHEVSSVHRRCSIPAEGHHLRESIHTEARMRSISLPSQQMGEDELNEVSSLPMASDEVALMRTRKASLMLAESDKSNQISSPGCHSATPLSPSNEVIVAPVSPPLFLSRQRHSLDSPNKYARKKMVKTLTRSLDRSIPLSLSLGGSSSVSLTPGKPDSGGNCRTYYRRLSLPESVSVCVSSQFSTSLISRPDRDSTEGGSKHDGVAVTQTTTDDAYQTGSENVSLLSDPAFVAATADDEREESSALTTSRANGSGGDGMEEQEKADSRSVSGRQRTSEMPSPLRRRLATFHVATNPVSGPDVSFSQSRMSEDDSLLKVVYEISAFEVFSRQSAEGPAQEEEGDITPTAMKSGLKEEEDDKLNCGGSTNAWFSAIQAHLKEQAEWGARVFNKVMTIAEATSFTKKGSIIRASAFLDNLNIPEFSLEAVAAKRSGDLPTTVL</sequence>
<dbReference type="PANTHER" id="PTHR21538">
    <property type="entry name" value="ANILLIN/RHOTEKIN RTKN"/>
    <property type="match status" value="1"/>
</dbReference>
<feature type="compositionally biased region" description="Basic and acidic residues" evidence="1">
    <location>
        <begin position="865"/>
        <end position="879"/>
    </location>
</feature>
<dbReference type="EMBL" id="GEEE01017056">
    <property type="protein sequence ID" value="JAP46169.1"/>
    <property type="molecule type" value="Transcribed_RNA"/>
</dbReference>